<dbReference type="Proteomes" id="UP001172673">
    <property type="component" value="Unassembled WGS sequence"/>
</dbReference>
<organism evidence="1 2">
    <name type="scientific">Cladophialophora chaetospira</name>
    <dbReference type="NCBI Taxonomy" id="386627"/>
    <lineage>
        <taxon>Eukaryota</taxon>
        <taxon>Fungi</taxon>
        <taxon>Dikarya</taxon>
        <taxon>Ascomycota</taxon>
        <taxon>Pezizomycotina</taxon>
        <taxon>Eurotiomycetes</taxon>
        <taxon>Chaetothyriomycetidae</taxon>
        <taxon>Chaetothyriales</taxon>
        <taxon>Herpotrichiellaceae</taxon>
        <taxon>Cladophialophora</taxon>
    </lineage>
</organism>
<dbReference type="AlphaFoldDB" id="A0AA38X7T3"/>
<accession>A0AA38X7T3</accession>
<dbReference type="EMBL" id="JAPDRK010000010">
    <property type="protein sequence ID" value="KAJ9608391.1"/>
    <property type="molecule type" value="Genomic_DNA"/>
</dbReference>
<gene>
    <name evidence="1" type="ORF">H2200_007379</name>
</gene>
<evidence type="ECO:0000313" key="2">
    <source>
        <dbReference type="Proteomes" id="UP001172673"/>
    </source>
</evidence>
<name>A0AA38X7T3_9EURO</name>
<evidence type="ECO:0000313" key="1">
    <source>
        <dbReference type="EMBL" id="KAJ9608391.1"/>
    </source>
</evidence>
<proteinExistence type="predicted"/>
<protein>
    <submittedName>
        <fullName evidence="1">Uncharacterized protein</fullName>
    </submittedName>
</protein>
<comment type="caution">
    <text evidence="1">The sequence shown here is derived from an EMBL/GenBank/DDBJ whole genome shotgun (WGS) entry which is preliminary data.</text>
</comment>
<keyword evidence="2" id="KW-1185">Reference proteome</keyword>
<sequence>MSTKLYTPKSGPLYQVVSPEGLHEVVSEGNVAAATIQRTASTCQTPCLLYLNIVMVEYETKPELLEQFLGRLIICIYEDSLDKGISAEQLLIRLLGGLEDTTVMLTCRAHKTLRMAAVIQQLGVKAQQRIHCALLEALVYPVSAELAASDGLLFALAEGLAELPGPVCVNDLDRFIAASPLQL</sequence>
<reference evidence="1" key="1">
    <citation type="submission" date="2022-10" db="EMBL/GenBank/DDBJ databases">
        <title>Culturing micro-colonial fungi from biological soil crusts in the Mojave desert and describing Neophaeococcomyces mojavensis, and introducing the new genera and species Taxawa tesnikishii.</title>
        <authorList>
            <person name="Kurbessoian T."/>
            <person name="Stajich J.E."/>
        </authorList>
    </citation>
    <scope>NUCLEOTIDE SEQUENCE</scope>
    <source>
        <strain evidence="1">TK_41</strain>
    </source>
</reference>